<dbReference type="EMBL" id="PXYT01000053">
    <property type="protein sequence ID" value="PSR25551.1"/>
    <property type="molecule type" value="Genomic_DNA"/>
</dbReference>
<dbReference type="AlphaFoldDB" id="A0A2T2WTH2"/>
<comment type="caution">
    <text evidence="1">The sequence shown here is derived from an EMBL/GenBank/DDBJ whole genome shotgun (WGS) entry which is preliminary data.</text>
</comment>
<gene>
    <name evidence="1" type="ORF">C7B43_16730</name>
</gene>
<evidence type="ECO:0000313" key="2">
    <source>
        <dbReference type="Proteomes" id="UP000242699"/>
    </source>
</evidence>
<name>A0A2T2WTH2_9FIRM</name>
<accession>A0A2T2WTH2</accession>
<reference evidence="1 2" key="1">
    <citation type="journal article" date="2014" name="BMC Genomics">
        <title>Comparison of environmental and isolate Sulfobacillus genomes reveals diverse carbon, sulfur, nitrogen, and hydrogen metabolisms.</title>
        <authorList>
            <person name="Justice N.B."/>
            <person name="Norman A."/>
            <person name="Brown C.T."/>
            <person name="Singh A."/>
            <person name="Thomas B.C."/>
            <person name="Banfield J.F."/>
        </authorList>
    </citation>
    <scope>NUCLEOTIDE SEQUENCE [LARGE SCALE GENOMIC DNA]</scope>
    <source>
        <strain evidence="1">AMDSBA1</strain>
    </source>
</reference>
<evidence type="ECO:0000313" key="1">
    <source>
        <dbReference type="EMBL" id="PSR25551.1"/>
    </source>
</evidence>
<organism evidence="1 2">
    <name type="scientific">Sulfobacillus benefaciens</name>
    <dbReference type="NCBI Taxonomy" id="453960"/>
    <lineage>
        <taxon>Bacteria</taxon>
        <taxon>Bacillati</taxon>
        <taxon>Bacillota</taxon>
        <taxon>Clostridia</taxon>
        <taxon>Eubacteriales</taxon>
        <taxon>Clostridiales Family XVII. Incertae Sedis</taxon>
        <taxon>Sulfobacillus</taxon>
    </lineage>
</organism>
<proteinExistence type="predicted"/>
<dbReference type="Proteomes" id="UP000242699">
    <property type="component" value="Unassembled WGS sequence"/>
</dbReference>
<sequence length="61" mass="7117">MASRRRVAPLTLLADDPWGSHNVWHIPRFARYEVARAHDQAMHQAVRLLVRTMRQAASKNR</sequence>
<protein>
    <submittedName>
        <fullName evidence="1">Uncharacterized protein</fullName>
    </submittedName>
</protein>